<dbReference type="GO" id="GO:0007517">
    <property type="term" value="P:muscle organ development"/>
    <property type="evidence" value="ECO:0007669"/>
    <property type="project" value="UniProtKB-KW"/>
</dbReference>
<evidence type="ECO:0000313" key="13">
    <source>
        <dbReference type="Proteomes" id="UP000694565"/>
    </source>
</evidence>
<dbReference type="InterPro" id="IPR024660">
    <property type="entry name" value="UCS_central_dom"/>
</dbReference>
<evidence type="ECO:0000256" key="2">
    <source>
        <dbReference type="ARBA" id="ARBA00022473"/>
    </source>
</evidence>
<dbReference type="Proteomes" id="UP000694565">
    <property type="component" value="Unplaced"/>
</dbReference>
<gene>
    <name evidence="12" type="primary">unc45a</name>
</gene>
<dbReference type="InterPro" id="IPR011990">
    <property type="entry name" value="TPR-like_helical_dom_sf"/>
</dbReference>
<evidence type="ECO:0000256" key="1">
    <source>
        <dbReference type="ARBA" id="ARBA00004556"/>
    </source>
</evidence>
<dbReference type="PANTHER" id="PTHR45994:SF3">
    <property type="entry name" value="PROTEIN UNC-45 HOMOLOG A"/>
    <property type="match status" value="1"/>
</dbReference>
<evidence type="ECO:0000256" key="10">
    <source>
        <dbReference type="SAM" id="MobiDB-lite"/>
    </source>
</evidence>
<accession>A0A8C3GC92</accession>
<keyword evidence="3" id="KW-0963">Cytoplasm</keyword>
<keyword evidence="6" id="KW-0221">Differentiation</keyword>
<evidence type="ECO:0000256" key="7">
    <source>
        <dbReference type="ARBA" id="ARBA00022803"/>
    </source>
</evidence>
<reference evidence="12" key="2">
    <citation type="submission" date="2025-09" db="UniProtKB">
        <authorList>
            <consortium name="Ensembl"/>
        </authorList>
    </citation>
    <scope>IDENTIFICATION</scope>
</reference>
<feature type="region of interest" description="Disordered" evidence="10">
    <location>
        <begin position="1"/>
        <end position="25"/>
    </location>
</feature>
<dbReference type="FunFam" id="1.25.10.10:FF:000043">
    <property type="entry name" value="Unc-45 myosin chaperone B"/>
    <property type="match status" value="1"/>
</dbReference>
<evidence type="ECO:0000259" key="11">
    <source>
        <dbReference type="Pfam" id="PF11701"/>
    </source>
</evidence>
<evidence type="ECO:0000256" key="4">
    <source>
        <dbReference type="ARBA" id="ARBA00022541"/>
    </source>
</evidence>
<dbReference type="SUPFAM" id="SSF48452">
    <property type="entry name" value="TPR-like"/>
    <property type="match status" value="1"/>
</dbReference>
<name>A0A8C3GC92_CYCLU</name>
<dbReference type="SUPFAM" id="SSF48371">
    <property type="entry name" value="ARM repeat"/>
    <property type="match status" value="2"/>
</dbReference>
<feature type="repeat" description="TPR" evidence="9">
    <location>
        <begin position="61"/>
        <end position="94"/>
    </location>
</feature>
<dbReference type="PANTHER" id="PTHR45994">
    <property type="entry name" value="FI21225P1"/>
    <property type="match status" value="1"/>
</dbReference>
<dbReference type="FunFam" id="1.25.40.10:FF:000025">
    <property type="entry name" value="Unc-45 myosin chaperone B"/>
    <property type="match status" value="1"/>
</dbReference>
<keyword evidence="8" id="KW-0143">Chaperone</keyword>
<dbReference type="GO" id="GO:0051879">
    <property type="term" value="F:Hsp90 protein binding"/>
    <property type="evidence" value="ECO:0007669"/>
    <property type="project" value="TreeGrafter"/>
</dbReference>
<keyword evidence="2" id="KW-0217">Developmental protein</keyword>
<protein>
    <submittedName>
        <fullName evidence="12">Unc-45 myosin chaperone A</fullName>
    </submittedName>
</protein>
<dbReference type="GeneTree" id="ENSGT00940000159320"/>
<dbReference type="Ensembl" id="ENSCLMT00005052020.1">
    <property type="protein sequence ID" value="ENSCLMP00005050363.1"/>
    <property type="gene ID" value="ENSCLMG00005022790.1"/>
</dbReference>
<keyword evidence="7 9" id="KW-0802">TPR repeat</keyword>
<proteinExistence type="predicted"/>
<comment type="subcellular location">
    <subcellularLocation>
        <location evidence="1">Cytoplasm</location>
        <location evidence="1">Perinuclear region</location>
    </subcellularLocation>
</comment>
<sequence length="946" mass="104116">MVIEREQRGGAVSETSSTCSGRPEELRDEEGNALFKAGDIQGAVCCYTKAIKRSDSQAERAVLYRNRSACYLKQEEYSKAESDASKALDTDPGDVKARFRRAQAFQKLCRLDQAFLDAQRCAQVEPKNKTFQDLLRQLGAQIQQKSVQLNSTDARVQQMFSLLLDASANDSDRQKAAQNLVVLSREDAGAEQIFRNDGVKLIQKLLQSKQEEVVLSALRTLVGLCTGHQSRTMAIVNELGMEQLCTVMGAGASTVSLAACHLLQVMFEALTEGMNKEIRGKDEAILPEPSKELRSMLRHLMEMMPASNVSGPGRDSAINLLVKQVPRKSLKNPDNSLTLWVIDQGLKKFLEVAGTVPELSEGPPLTDNSHMSCSVLLSKLYDDLKSDAERDNFNKLCEEYVQQHFSRHGLDGKLRAIQTVSVLLQGPSDVGNRTLEMSGMMDAVIALCASEDVTHQQVAVETVIHAAGKAKRASFITANGVALLKDLYKKSENDRIRVRALVGLCKLGSAGGTDFSMKQFAEGSTLKLAKQCRKWLCNESLPQTSRRWSVEGLAYLTFDADVKEDLVEDKNALLAMFELAKSEDKTVLFAVGSTLVNCTNSYEVEKPDPQMVELAKYAKQHVPEEHPKDAPSYVEKRLGKLLESGVVSALVCMVKQESPALTEACRDCIARVFLALVERQEDRGTVVAQGGGKALIPLAFDNTDLGKIKAAQALAKITITSNPQIAFPGERIYEMVRPLVSLLSLECTLLQNFEALMALTNLAGISERIRQKIIKEKAVPKIEGYMFEEHGLVRASATECMCNLVLSTEVQKLYLATGNDRLKLLVLYSGEEDERLRKAAAGTLAMLTAEQPELCARIPGTTTHWLEIIQSLLLCEISDLRHRGVVIVHNMMQAEKSLAETIMESEALEILSVLAKGGEGTPEPVSKTAQNCLDQAVEYTCECVSW</sequence>
<evidence type="ECO:0000313" key="12">
    <source>
        <dbReference type="Ensembl" id="ENSCLMP00005050363.1"/>
    </source>
</evidence>
<dbReference type="Gene3D" id="1.25.40.10">
    <property type="entry name" value="Tetratricopeptide repeat domain"/>
    <property type="match status" value="1"/>
</dbReference>
<dbReference type="GO" id="GO:0030154">
    <property type="term" value="P:cell differentiation"/>
    <property type="evidence" value="ECO:0007669"/>
    <property type="project" value="UniProtKB-KW"/>
</dbReference>
<evidence type="ECO:0000256" key="9">
    <source>
        <dbReference type="PROSITE-ProRule" id="PRU00339"/>
    </source>
</evidence>
<feature type="domain" description="UNC-45/Cro1/She4 central" evidence="11">
    <location>
        <begin position="321"/>
        <end position="507"/>
    </location>
</feature>
<evidence type="ECO:0000256" key="6">
    <source>
        <dbReference type="ARBA" id="ARBA00022782"/>
    </source>
</evidence>
<dbReference type="GO" id="GO:0048471">
    <property type="term" value="C:perinuclear region of cytoplasm"/>
    <property type="evidence" value="ECO:0007669"/>
    <property type="project" value="UniProtKB-SubCell"/>
</dbReference>
<dbReference type="InterPro" id="IPR016024">
    <property type="entry name" value="ARM-type_fold"/>
</dbReference>
<keyword evidence="13" id="KW-1185">Reference proteome</keyword>
<organism evidence="12 13">
    <name type="scientific">Cyclopterus lumpus</name>
    <name type="common">Lumpsucker</name>
    <dbReference type="NCBI Taxonomy" id="8103"/>
    <lineage>
        <taxon>Eukaryota</taxon>
        <taxon>Metazoa</taxon>
        <taxon>Chordata</taxon>
        <taxon>Craniata</taxon>
        <taxon>Vertebrata</taxon>
        <taxon>Euteleostomi</taxon>
        <taxon>Actinopterygii</taxon>
        <taxon>Neopterygii</taxon>
        <taxon>Teleostei</taxon>
        <taxon>Neoteleostei</taxon>
        <taxon>Acanthomorphata</taxon>
        <taxon>Eupercaria</taxon>
        <taxon>Perciformes</taxon>
        <taxon>Cottioidei</taxon>
        <taxon>Cottales</taxon>
        <taxon>Cyclopteridae</taxon>
        <taxon>Cyclopterus</taxon>
    </lineage>
</organism>
<dbReference type="Gene3D" id="1.25.10.10">
    <property type="entry name" value="Leucine-rich Repeat Variant"/>
    <property type="match status" value="2"/>
</dbReference>
<reference evidence="12" key="1">
    <citation type="submission" date="2025-08" db="UniProtKB">
        <authorList>
            <consortium name="Ensembl"/>
        </authorList>
    </citation>
    <scope>IDENTIFICATION</scope>
</reference>
<evidence type="ECO:0000256" key="5">
    <source>
        <dbReference type="ARBA" id="ARBA00022737"/>
    </source>
</evidence>
<keyword evidence="4" id="KW-0517">Myogenesis</keyword>
<dbReference type="InterPro" id="IPR011989">
    <property type="entry name" value="ARM-like"/>
</dbReference>
<keyword evidence="5" id="KW-0677">Repeat</keyword>
<dbReference type="PROSITE" id="PS50005">
    <property type="entry name" value="TPR"/>
    <property type="match status" value="1"/>
</dbReference>
<dbReference type="SMART" id="SM00028">
    <property type="entry name" value="TPR"/>
    <property type="match status" value="3"/>
</dbReference>
<dbReference type="InterPro" id="IPR019734">
    <property type="entry name" value="TPR_rpt"/>
</dbReference>
<dbReference type="AlphaFoldDB" id="A0A8C3GC92"/>
<dbReference type="Pfam" id="PF11701">
    <property type="entry name" value="UNC45-central"/>
    <property type="match status" value="1"/>
</dbReference>
<evidence type="ECO:0000256" key="8">
    <source>
        <dbReference type="ARBA" id="ARBA00023186"/>
    </source>
</evidence>
<evidence type="ECO:0000256" key="3">
    <source>
        <dbReference type="ARBA" id="ARBA00022490"/>
    </source>
</evidence>